<dbReference type="PROSITE" id="PS00018">
    <property type="entry name" value="EF_HAND_1"/>
    <property type="match status" value="1"/>
</dbReference>
<proteinExistence type="predicted"/>
<dbReference type="PROSITE" id="PS51257">
    <property type="entry name" value="PROKAR_LIPOPROTEIN"/>
    <property type="match status" value="1"/>
</dbReference>
<feature type="region of interest" description="Disordered" evidence="1">
    <location>
        <begin position="71"/>
        <end position="92"/>
    </location>
</feature>
<organism evidence="3 4">
    <name type="scientific">Flavobacterium terrigena</name>
    <dbReference type="NCBI Taxonomy" id="402734"/>
    <lineage>
        <taxon>Bacteria</taxon>
        <taxon>Pseudomonadati</taxon>
        <taxon>Bacteroidota</taxon>
        <taxon>Flavobacteriia</taxon>
        <taxon>Flavobacteriales</taxon>
        <taxon>Flavobacteriaceae</taxon>
        <taxon>Flavobacterium</taxon>
    </lineage>
</organism>
<dbReference type="SUPFAM" id="SSF103647">
    <property type="entry name" value="TSP type-3 repeat"/>
    <property type="match status" value="1"/>
</dbReference>
<dbReference type="GO" id="GO:0003755">
    <property type="term" value="F:peptidyl-prolyl cis-trans isomerase activity"/>
    <property type="evidence" value="ECO:0007669"/>
    <property type="project" value="InterPro"/>
</dbReference>
<dbReference type="GO" id="GO:0005509">
    <property type="term" value="F:calcium ion binding"/>
    <property type="evidence" value="ECO:0007669"/>
    <property type="project" value="InterPro"/>
</dbReference>
<dbReference type="InterPro" id="IPR018247">
    <property type="entry name" value="EF_Hand_1_Ca_BS"/>
</dbReference>
<dbReference type="EMBL" id="FNYA01000001">
    <property type="protein sequence ID" value="SEI45431.1"/>
    <property type="molecule type" value="Genomic_DNA"/>
</dbReference>
<evidence type="ECO:0000256" key="1">
    <source>
        <dbReference type="SAM" id="MobiDB-lite"/>
    </source>
</evidence>
<feature type="chain" id="PRO_5011576345" description="Peptidylprolyl isomerase" evidence="2">
    <location>
        <begin position="23"/>
        <end position="340"/>
    </location>
</feature>
<dbReference type="SUPFAM" id="SSF54534">
    <property type="entry name" value="FKBP-like"/>
    <property type="match status" value="1"/>
</dbReference>
<evidence type="ECO:0008006" key="5">
    <source>
        <dbReference type="Google" id="ProtNLM"/>
    </source>
</evidence>
<evidence type="ECO:0000313" key="4">
    <source>
        <dbReference type="Proteomes" id="UP000199702"/>
    </source>
</evidence>
<dbReference type="Gene3D" id="3.10.50.40">
    <property type="match status" value="1"/>
</dbReference>
<dbReference type="AlphaFoldDB" id="A0A1H6QNZ4"/>
<dbReference type="STRING" id="402734.SAMN05660918_0659"/>
<accession>A0A1H6QNZ4</accession>
<dbReference type="RefSeq" id="WP_143055594.1">
    <property type="nucleotide sequence ID" value="NZ_CBCSJU010000001.1"/>
</dbReference>
<name>A0A1H6QNZ4_9FLAO</name>
<keyword evidence="2" id="KW-0732">Signal</keyword>
<evidence type="ECO:0000313" key="3">
    <source>
        <dbReference type="EMBL" id="SEI45431.1"/>
    </source>
</evidence>
<gene>
    <name evidence="3" type="ORF">SAMN05660918_0659</name>
</gene>
<feature type="signal peptide" evidence="2">
    <location>
        <begin position="1"/>
        <end position="22"/>
    </location>
</feature>
<sequence length="340" mass="37599">MKLSLRLLLLLPFILIMVGCPPDDTPDDVVLRPYSEVYAEDIAEIEDFMNTHFMTVDGDNNVTFTEITPSTPGTPISDGMDNSTNQDDPAKPLKHKVITKGGVDHKLYFIKLEEGLGNTDVDSDPNNDNPTKLDSIYASYKGYKTDLTSFDEASTPVWFQLEQVVQGWREIFPDFKIGNSNYNSSTGITTFSDFGAGVMFLPSALGYYGQSTGSITAYTPIIFSFKLMKLRYKDHDGDKILSKEEYLGTGLVSGTAIDTDGDGKPDYGDYDDDNDGKLTKDEIKYTYLDGLVTKSAWYPYQGILVDNPATAIDESKGIPSCAGDFSTTTRLRKHLDPSCK</sequence>
<dbReference type="InterPro" id="IPR028974">
    <property type="entry name" value="TSP_type-3_rpt"/>
</dbReference>
<dbReference type="InterPro" id="IPR046357">
    <property type="entry name" value="PPIase_dom_sf"/>
</dbReference>
<protein>
    <recommendedName>
        <fullName evidence="5">Peptidylprolyl isomerase</fullName>
    </recommendedName>
</protein>
<dbReference type="OrthoDB" id="1424215at2"/>
<keyword evidence="4" id="KW-1185">Reference proteome</keyword>
<dbReference type="Proteomes" id="UP000199702">
    <property type="component" value="Unassembled WGS sequence"/>
</dbReference>
<feature type="compositionally biased region" description="Polar residues" evidence="1">
    <location>
        <begin position="71"/>
        <end position="87"/>
    </location>
</feature>
<evidence type="ECO:0000256" key="2">
    <source>
        <dbReference type="SAM" id="SignalP"/>
    </source>
</evidence>
<reference evidence="4" key="1">
    <citation type="submission" date="2016-10" db="EMBL/GenBank/DDBJ databases">
        <authorList>
            <person name="Varghese N."/>
            <person name="Submissions S."/>
        </authorList>
    </citation>
    <scope>NUCLEOTIDE SEQUENCE [LARGE SCALE GENOMIC DNA]</scope>
    <source>
        <strain evidence="4">DSM 17934</strain>
    </source>
</reference>